<feature type="compositionally biased region" description="Basic and acidic residues" evidence="1">
    <location>
        <begin position="772"/>
        <end position="781"/>
    </location>
</feature>
<accession>A0A8T2TG76</accession>
<feature type="compositionally biased region" description="Basic and acidic residues" evidence="1">
    <location>
        <begin position="156"/>
        <end position="168"/>
    </location>
</feature>
<dbReference type="Proteomes" id="UP000825935">
    <property type="component" value="Chromosome 14"/>
</dbReference>
<name>A0A8T2TG76_CERRI</name>
<feature type="compositionally biased region" description="Low complexity" evidence="1">
    <location>
        <begin position="782"/>
        <end position="791"/>
    </location>
</feature>
<feature type="region of interest" description="Disordered" evidence="1">
    <location>
        <begin position="240"/>
        <end position="261"/>
    </location>
</feature>
<feature type="region of interest" description="Disordered" evidence="1">
    <location>
        <begin position="701"/>
        <end position="829"/>
    </location>
</feature>
<keyword evidence="3" id="KW-1185">Reference proteome</keyword>
<feature type="compositionally biased region" description="Polar residues" evidence="1">
    <location>
        <begin position="144"/>
        <end position="154"/>
    </location>
</feature>
<dbReference type="OrthoDB" id="1917248at2759"/>
<dbReference type="AlphaFoldDB" id="A0A8T2TG76"/>
<comment type="caution">
    <text evidence="2">The sequence shown here is derived from an EMBL/GenBank/DDBJ whole genome shotgun (WGS) entry which is preliminary data.</text>
</comment>
<feature type="compositionally biased region" description="Polar residues" evidence="1">
    <location>
        <begin position="241"/>
        <end position="252"/>
    </location>
</feature>
<feature type="compositionally biased region" description="Polar residues" evidence="1">
    <location>
        <begin position="169"/>
        <end position="184"/>
    </location>
</feature>
<evidence type="ECO:0000313" key="3">
    <source>
        <dbReference type="Proteomes" id="UP000825935"/>
    </source>
</evidence>
<gene>
    <name evidence="2" type="ORF">KP509_14G071900</name>
</gene>
<evidence type="ECO:0000313" key="2">
    <source>
        <dbReference type="EMBL" id="KAH7416028.1"/>
    </source>
</evidence>
<evidence type="ECO:0000256" key="1">
    <source>
        <dbReference type="SAM" id="MobiDB-lite"/>
    </source>
</evidence>
<proteinExistence type="predicted"/>
<dbReference type="EMBL" id="CM035419">
    <property type="protein sequence ID" value="KAH7416028.1"/>
    <property type="molecule type" value="Genomic_DNA"/>
</dbReference>
<protein>
    <submittedName>
        <fullName evidence="2">Uncharacterized protein</fullName>
    </submittedName>
</protein>
<reference evidence="2" key="1">
    <citation type="submission" date="2021-08" db="EMBL/GenBank/DDBJ databases">
        <title>WGS assembly of Ceratopteris richardii.</title>
        <authorList>
            <person name="Marchant D.B."/>
            <person name="Chen G."/>
            <person name="Jenkins J."/>
            <person name="Shu S."/>
            <person name="Leebens-Mack J."/>
            <person name="Grimwood J."/>
            <person name="Schmutz J."/>
            <person name="Soltis P."/>
            <person name="Soltis D."/>
            <person name="Chen Z.-H."/>
        </authorList>
    </citation>
    <scope>NUCLEOTIDE SEQUENCE</scope>
    <source>
        <strain evidence="2">Whitten #5841</strain>
        <tissue evidence="2">Leaf</tissue>
    </source>
</reference>
<feature type="region of interest" description="Disordered" evidence="1">
    <location>
        <begin position="133"/>
        <end position="184"/>
    </location>
</feature>
<sequence>MSMLSREPSSCDLTDRSASFSRAECCKIMRIRHDSEENLQGVESGQNLKFVKIRSCHIRHSSLDSVHPSALHPINLNSNFSPPSPPSKSTITDQSTITLQTNNENRCSFNANNQTEDAGGTQKELIHEPDESFFQDPEEGHSFYGNSGTTSISAESPRENPDPFKRSDTTFSSSETNGSPTCSSAVDLYERTERPFEGNTHANLCSQLSGNEHPQVQTRNQTLPVISAIRGDVLPVRRESSVQSTNHVQKPSESVLHDGSGEIIMSNPSKCEYSVRSTSYLQNPLENFCNNDSAQLTTHKPPMSFEAQNCHTHSNAQVVEASLPSEDRICNDQLRDADCCSTSDGKKNYEEVENCSQHATQIGGSSFSEGIGELQDDLPVVSEEVKIRAELELEIERDLEQEIKTKIYLLNRRLEELQVLKATRHPKQDHIWTEMEREIAKLLKKDKREIQILKSPPDKSPESRRSSETVVSTYVEDRTPMHANAILTKKELVNVERDELNSNPFASLRKFVELTSHRSHSSKLPFSDRTSRDIKIPKDSAEAFLLAAKPKLQADNLAYSKPHHQNWTAAASEKNWTRTLRSNMDYLPRLPTVRANFQTASSSSLHPKDSAGGNVARALLAEEDASGPIKNLSRTKTRGNMMASSTEYPKEVTDNAISLVNAKKIASHHVSTHSDITYESQEGRISNPTVSRPPVQQYLGRGKLGKTEKPVTLVPPISPTFSLRDNPPSPAEKAERSISAPPRVTVRSTSSKESKATQTKVIHKKHVSPLPHGREAREAPSEKAAASSSHATNKGKMAMHRESLGRRPAASYSRPTAASIAKGMSHQKP</sequence>
<organism evidence="2 3">
    <name type="scientific">Ceratopteris richardii</name>
    <name type="common">Triangle waterfern</name>
    <dbReference type="NCBI Taxonomy" id="49495"/>
    <lineage>
        <taxon>Eukaryota</taxon>
        <taxon>Viridiplantae</taxon>
        <taxon>Streptophyta</taxon>
        <taxon>Embryophyta</taxon>
        <taxon>Tracheophyta</taxon>
        <taxon>Polypodiopsida</taxon>
        <taxon>Polypodiidae</taxon>
        <taxon>Polypodiales</taxon>
        <taxon>Pteridineae</taxon>
        <taxon>Pteridaceae</taxon>
        <taxon>Parkerioideae</taxon>
        <taxon>Ceratopteris</taxon>
    </lineage>
</organism>